<evidence type="ECO:0000256" key="2">
    <source>
        <dbReference type="SAM" id="SignalP"/>
    </source>
</evidence>
<name>A0A3L6L6R9_9TRYP</name>
<keyword evidence="2" id="KW-0732">Signal</keyword>
<feature type="chain" id="PRO_5018293740" description="Trypanosoma glutamic acid/alanine-rich protein domain-containing protein" evidence="2">
    <location>
        <begin position="20"/>
        <end position="285"/>
    </location>
</feature>
<reference evidence="3" key="1">
    <citation type="submission" date="2018-09" db="EMBL/GenBank/DDBJ databases">
        <title>whole genome sequence of T. equiperdum IVM-t1 strain.</title>
        <authorList>
            <person name="Suganuma K."/>
        </authorList>
    </citation>
    <scope>NUCLEOTIDE SEQUENCE [LARGE SCALE GENOMIC DNA]</scope>
    <source>
        <strain evidence="3">IVM-t1</strain>
    </source>
</reference>
<sequence length="285" mass="31112">MAMLLTLVAVMHYSVVATALLRGVPQDAVNVTCEFLNHVRGTANFSKELSLKIEENSFVASESRYRTTEEVRKAVRTYLRAEAAVGRHHSEGEAMARAGEAAKAANDAEEQATKAELRAVQARRRANHLVESISRRSHSILTSFKAVLIVFNQTEADEGSATAVPYNCPERDVQNVSREVLETEVKRMVTHLEPHISVPRQDIIHRLVHDVGALNDTAVLSEAALRDTMAAEAEAKAAATNTIVEAIRGFKDGIESSPPDDAEGEGDERRMATLAIVCLLLFLSG</sequence>
<keyword evidence="1" id="KW-0175">Coiled coil</keyword>
<proteinExistence type="predicted"/>
<dbReference type="EMBL" id="QSBY01000005">
    <property type="protein sequence ID" value="RHW72384.1"/>
    <property type="molecule type" value="Genomic_DNA"/>
</dbReference>
<accession>A0A3L6L6R9</accession>
<feature type="coiled-coil region" evidence="1">
    <location>
        <begin position="98"/>
        <end position="125"/>
    </location>
</feature>
<organism evidence="3">
    <name type="scientific">Trypanosoma brucei equiperdum</name>
    <dbReference type="NCBI Taxonomy" id="630700"/>
    <lineage>
        <taxon>Eukaryota</taxon>
        <taxon>Discoba</taxon>
        <taxon>Euglenozoa</taxon>
        <taxon>Kinetoplastea</taxon>
        <taxon>Metakinetoplastina</taxon>
        <taxon>Trypanosomatida</taxon>
        <taxon>Trypanosomatidae</taxon>
        <taxon>Trypanosoma</taxon>
    </lineage>
</organism>
<dbReference type="AlphaFoldDB" id="A0A3L6L6R9"/>
<evidence type="ECO:0000256" key="1">
    <source>
        <dbReference type="SAM" id="Coils"/>
    </source>
</evidence>
<protein>
    <recommendedName>
        <fullName evidence="4">Trypanosoma glutamic acid/alanine-rich protein domain-containing protein</fullName>
    </recommendedName>
</protein>
<dbReference type="Proteomes" id="UP000266743">
    <property type="component" value="Chromosome 5"/>
</dbReference>
<feature type="signal peptide" evidence="2">
    <location>
        <begin position="1"/>
        <end position="19"/>
    </location>
</feature>
<evidence type="ECO:0008006" key="4">
    <source>
        <dbReference type="Google" id="ProtNLM"/>
    </source>
</evidence>
<evidence type="ECO:0000313" key="3">
    <source>
        <dbReference type="EMBL" id="RHW72384.1"/>
    </source>
</evidence>
<comment type="caution">
    <text evidence="3">The sequence shown here is derived from an EMBL/GenBank/DDBJ whole genome shotgun (WGS) entry which is preliminary data.</text>
</comment>
<gene>
    <name evidence="3" type="ORF">DPX39_050019900</name>
</gene>